<gene>
    <name evidence="2" type="ORF">BN14_12138</name>
</gene>
<dbReference type="PANTHER" id="PTHR48079">
    <property type="entry name" value="PROTEIN YEEZ"/>
    <property type="match status" value="1"/>
</dbReference>
<feature type="domain" description="NmrA-like" evidence="1">
    <location>
        <begin position="7"/>
        <end position="93"/>
    </location>
</feature>
<dbReference type="GO" id="GO:0004029">
    <property type="term" value="F:aldehyde dehydrogenase (NAD+) activity"/>
    <property type="evidence" value="ECO:0007669"/>
    <property type="project" value="TreeGrafter"/>
</dbReference>
<proteinExistence type="predicted"/>
<comment type="caution">
    <text evidence="2">The sequence shown here is derived from an EMBL/GenBank/DDBJ whole genome shotgun (WGS) entry which is preliminary data.</text>
</comment>
<dbReference type="InterPro" id="IPR051783">
    <property type="entry name" value="NAD(P)-dependent_oxidoreduct"/>
</dbReference>
<dbReference type="Pfam" id="PF05368">
    <property type="entry name" value="NmrA"/>
    <property type="match status" value="1"/>
</dbReference>
<dbReference type="Gene3D" id="3.40.50.720">
    <property type="entry name" value="NAD(P)-binding Rossmann-like Domain"/>
    <property type="match status" value="1"/>
</dbReference>
<evidence type="ECO:0000259" key="1">
    <source>
        <dbReference type="Pfam" id="PF05368"/>
    </source>
</evidence>
<dbReference type="AlphaFoldDB" id="M5CHJ5"/>
<protein>
    <recommendedName>
        <fullName evidence="1">NmrA-like domain-containing protein</fullName>
    </recommendedName>
</protein>
<dbReference type="SUPFAM" id="SSF51735">
    <property type="entry name" value="NAD(P)-binding Rossmann-fold domains"/>
    <property type="match status" value="1"/>
</dbReference>
<dbReference type="PANTHER" id="PTHR48079:SF6">
    <property type="entry name" value="NAD(P)-BINDING DOMAIN-CONTAINING PROTEIN-RELATED"/>
    <property type="match status" value="1"/>
</dbReference>
<evidence type="ECO:0000313" key="3">
    <source>
        <dbReference type="Proteomes" id="UP000012065"/>
    </source>
</evidence>
<dbReference type="Proteomes" id="UP000012065">
    <property type="component" value="Unassembled WGS sequence"/>
</dbReference>
<name>M5CHJ5_THACB</name>
<dbReference type="InterPro" id="IPR008030">
    <property type="entry name" value="NmrA-like"/>
</dbReference>
<dbReference type="HOGENOM" id="CLU_007383_12_1_1"/>
<accession>M5CHJ5</accession>
<sequence length="156" mass="16992">MAAPTSIFLTGATGYIGGSLLVSLVQKYPNTKITALVRNPEDLNAVSAVGPTVRVVLGSHSDRELLIGEVSIAEFVFQVSNSDDIDLVQNIVTGLKLHKEKTGKRALYFHVTGTMTYADEAAGEINQDYKVWSDTDKVRLMSAVDINAPHRKMDLE</sequence>
<dbReference type="EMBL" id="CAOJ01017969">
    <property type="protein sequence ID" value="CCO37977.1"/>
    <property type="molecule type" value="Genomic_DNA"/>
</dbReference>
<dbReference type="InterPro" id="IPR036291">
    <property type="entry name" value="NAD(P)-bd_dom_sf"/>
</dbReference>
<dbReference type="GO" id="GO:0005737">
    <property type="term" value="C:cytoplasm"/>
    <property type="evidence" value="ECO:0007669"/>
    <property type="project" value="TreeGrafter"/>
</dbReference>
<evidence type="ECO:0000313" key="2">
    <source>
        <dbReference type="EMBL" id="CCO37977.1"/>
    </source>
</evidence>
<reference evidence="2 3" key="1">
    <citation type="journal article" date="2013" name="J. Biotechnol.">
        <title>Establishment and interpretation of the genome sequence of the phytopathogenic fungus Rhizoctonia solani AG1-IB isolate 7/3/14.</title>
        <authorList>
            <person name="Wibberg D.W."/>
            <person name="Jelonek L.J."/>
            <person name="Rupp O.R."/>
            <person name="Hennig M.H."/>
            <person name="Eikmeyer F.E."/>
            <person name="Goesmann A.G."/>
            <person name="Hartmann A.H."/>
            <person name="Borriss R.B."/>
            <person name="Grosch R.G."/>
            <person name="Puehler A.P."/>
            <person name="Schlueter A.S."/>
        </authorList>
    </citation>
    <scope>NUCLEOTIDE SEQUENCE [LARGE SCALE GENOMIC DNA]</scope>
    <source>
        <strain evidence="3">AG1-IB / isolate 7/3/14</strain>
    </source>
</reference>
<organism evidence="2 3">
    <name type="scientific">Thanatephorus cucumeris (strain AG1-IB / isolate 7/3/14)</name>
    <name type="common">Lettuce bottom rot fungus</name>
    <name type="synonym">Rhizoctonia solani</name>
    <dbReference type="NCBI Taxonomy" id="1108050"/>
    <lineage>
        <taxon>Eukaryota</taxon>
        <taxon>Fungi</taxon>
        <taxon>Dikarya</taxon>
        <taxon>Basidiomycota</taxon>
        <taxon>Agaricomycotina</taxon>
        <taxon>Agaricomycetes</taxon>
        <taxon>Cantharellales</taxon>
        <taxon>Ceratobasidiaceae</taxon>
        <taxon>Rhizoctonia</taxon>
        <taxon>Rhizoctonia solani AG-1</taxon>
    </lineage>
</organism>